<feature type="region of interest" description="Disordered" evidence="1">
    <location>
        <begin position="43"/>
        <end position="85"/>
    </location>
</feature>
<evidence type="ECO:0000256" key="1">
    <source>
        <dbReference type="SAM" id="MobiDB-lite"/>
    </source>
</evidence>
<proteinExistence type="predicted"/>
<gene>
    <name evidence="2" type="ORF">R3P38DRAFT_3196070</name>
</gene>
<dbReference type="AlphaFoldDB" id="A0AAW0BB33"/>
<organism evidence="2 3">
    <name type="scientific">Favolaschia claudopus</name>
    <dbReference type="NCBI Taxonomy" id="2862362"/>
    <lineage>
        <taxon>Eukaryota</taxon>
        <taxon>Fungi</taxon>
        <taxon>Dikarya</taxon>
        <taxon>Basidiomycota</taxon>
        <taxon>Agaricomycotina</taxon>
        <taxon>Agaricomycetes</taxon>
        <taxon>Agaricomycetidae</taxon>
        <taxon>Agaricales</taxon>
        <taxon>Marasmiineae</taxon>
        <taxon>Mycenaceae</taxon>
        <taxon>Favolaschia</taxon>
    </lineage>
</organism>
<sequence>MSILFLNQAVRAASLVLKGAGYPARIDTPMRHALELLPQKKNLRRSPQGTHQCPVSPLRTWGDGAPTRRGRITDEGSECGSYARPPRFPVSPRLHPKMLAAFDRLNQPHIPSWLCSRVRGSLHLGGLTMPACLPDSVRNPYSRGGNVWSFRGGSLWVSGGMAPTAWEVRWDLEIHRGLKVVEGYDGVGGAETPVTIALARMVSFVLATTVSEYPTSGPSSPLRITAAPGHPPTAFIPVWHALGCGLGVSFPAQSG</sequence>
<dbReference type="EMBL" id="JAWWNJ010000037">
    <property type="protein sequence ID" value="KAK7022672.1"/>
    <property type="molecule type" value="Genomic_DNA"/>
</dbReference>
<comment type="caution">
    <text evidence="2">The sequence shown here is derived from an EMBL/GenBank/DDBJ whole genome shotgun (WGS) entry which is preliminary data.</text>
</comment>
<name>A0AAW0BB33_9AGAR</name>
<protein>
    <submittedName>
        <fullName evidence="2">Uncharacterized protein</fullName>
    </submittedName>
</protein>
<reference evidence="2 3" key="1">
    <citation type="journal article" date="2024" name="J Genomics">
        <title>Draft genome sequencing and assembly of Favolaschia claudopus CIRM-BRFM 2984 isolated from oak limbs.</title>
        <authorList>
            <person name="Navarro D."/>
            <person name="Drula E."/>
            <person name="Chaduli D."/>
            <person name="Cazenave R."/>
            <person name="Ahrendt S."/>
            <person name="Wang J."/>
            <person name="Lipzen A."/>
            <person name="Daum C."/>
            <person name="Barry K."/>
            <person name="Grigoriev I.V."/>
            <person name="Favel A."/>
            <person name="Rosso M.N."/>
            <person name="Martin F."/>
        </authorList>
    </citation>
    <scope>NUCLEOTIDE SEQUENCE [LARGE SCALE GENOMIC DNA]</scope>
    <source>
        <strain evidence="2 3">CIRM-BRFM 2984</strain>
    </source>
</reference>
<evidence type="ECO:0000313" key="2">
    <source>
        <dbReference type="EMBL" id="KAK7022672.1"/>
    </source>
</evidence>
<dbReference type="Proteomes" id="UP001362999">
    <property type="component" value="Unassembled WGS sequence"/>
</dbReference>
<keyword evidence="3" id="KW-1185">Reference proteome</keyword>
<accession>A0AAW0BB33</accession>
<evidence type="ECO:0000313" key="3">
    <source>
        <dbReference type="Proteomes" id="UP001362999"/>
    </source>
</evidence>